<reference evidence="3 4" key="1">
    <citation type="journal article" date="2015" name="J. Biotechnol.">
        <title>Complete genome sequence of Paenibacillus beijingensis 7188(T) (=DSM 24997(T)), a novel rhizobacterium from jujube garden soil.</title>
        <authorList>
            <person name="Kwak Y."/>
            <person name="Shin J.H."/>
        </authorList>
    </citation>
    <scope>NUCLEOTIDE SEQUENCE [LARGE SCALE GENOMIC DNA]</scope>
    <source>
        <strain evidence="3 4">DSM 24997</strain>
    </source>
</reference>
<dbReference type="OrthoDB" id="2662123at2"/>
<dbReference type="AlphaFoldDB" id="A0A0D5NFH4"/>
<dbReference type="Proteomes" id="UP000032633">
    <property type="component" value="Chromosome"/>
</dbReference>
<keyword evidence="2" id="KW-1133">Transmembrane helix</keyword>
<evidence type="ECO:0000313" key="4">
    <source>
        <dbReference type="Proteomes" id="UP000032633"/>
    </source>
</evidence>
<protein>
    <submittedName>
        <fullName evidence="3">Uncharacterized protein</fullName>
    </submittedName>
</protein>
<name>A0A0D5NFH4_9BACL</name>
<sequence length="59" mass="6868">MDNTEHLSFFLSAISQVGFPIFLAGYLLFRFEKKLETLSESISRLKDDLNKISEEIQEK</sequence>
<accession>A0A0D5NFH4</accession>
<evidence type="ECO:0000256" key="2">
    <source>
        <dbReference type="SAM" id="Phobius"/>
    </source>
</evidence>
<evidence type="ECO:0000313" key="3">
    <source>
        <dbReference type="EMBL" id="AJY73905.1"/>
    </source>
</evidence>
<feature type="coiled-coil region" evidence="1">
    <location>
        <begin position="28"/>
        <end position="55"/>
    </location>
</feature>
<proteinExistence type="predicted"/>
<dbReference type="KEGG" id="pbj:VN24_03865"/>
<dbReference type="InterPro" id="IPR024419">
    <property type="entry name" value="YvrJ"/>
</dbReference>
<organism evidence="3 4">
    <name type="scientific">Paenibacillus beijingensis</name>
    <dbReference type="NCBI Taxonomy" id="1126833"/>
    <lineage>
        <taxon>Bacteria</taxon>
        <taxon>Bacillati</taxon>
        <taxon>Bacillota</taxon>
        <taxon>Bacilli</taxon>
        <taxon>Bacillales</taxon>
        <taxon>Paenibacillaceae</taxon>
        <taxon>Paenibacillus</taxon>
    </lineage>
</organism>
<feature type="transmembrane region" description="Helical" evidence="2">
    <location>
        <begin position="6"/>
        <end position="29"/>
    </location>
</feature>
<reference evidence="4" key="2">
    <citation type="submission" date="2015-03" db="EMBL/GenBank/DDBJ databases">
        <title>Genome sequence of Paenibacillus beijingensis strain DSM 24997T.</title>
        <authorList>
            <person name="Kwak Y."/>
            <person name="Shin J.-H."/>
        </authorList>
    </citation>
    <scope>NUCLEOTIDE SEQUENCE [LARGE SCALE GENOMIC DNA]</scope>
    <source>
        <strain evidence="4">DSM 24997</strain>
    </source>
</reference>
<dbReference type="Pfam" id="PF12841">
    <property type="entry name" value="YvrJ"/>
    <property type="match status" value="1"/>
</dbReference>
<gene>
    <name evidence="3" type="ORF">VN24_03865</name>
</gene>
<dbReference type="RefSeq" id="WP_045669340.1">
    <property type="nucleotide sequence ID" value="NZ_CP011058.1"/>
</dbReference>
<keyword evidence="4" id="KW-1185">Reference proteome</keyword>
<keyword evidence="2" id="KW-0812">Transmembrane</keyword>
<dbReference type="PATRIC" id="fig|1126833.4.peg.839"/>
<dbReference type="STRING" id="1126833.VN24_03865"/>
<dbReference type="HOGENOM" id="CLU_198854_3_1_9"/>
<evidence type="ECO:0000256" key="1">
    <source>
        <dbReference type="SAM" id="Coils"/>
    </source>
</evidence>
<keyword evidence="1" id="KW-0175">Coiled coil</keyword>
<dbReference type="EMBL" id="CP011058">
    <property type="protein sequence ID" value="AJY73905.1"/>
    <property type="molecule type" value="Genomic_DNA"/>
</dbReference>
<keyword evidence="2" id="KW-0472">Membrane</keyword>